<dbReference type="PANTHER" id="PTHR23428">
    <property type="entry name" value="HISTONE H2B"/>
    <property type="match status" value="1"/>
</dbReference>
<comment type="function">
    <text evidence="1">Core component of nucleosome. Nucleosomes wrap and compact DNA into chromatin, limiting DNA accessibility to the cellular machineries which require DNA as a template. Histones thereby play a central role in transcription regulation, DNA repair, DNA replication and chromosomal stability. DNA accessibility is regulated via a complex set of post-translational modifications of histones, also called histone code, and nucleosome remodeling.</text>
</comment>
<evidence type="ECO:0000256" key="8">
    <source>
        <dbReference type="ARBA" id="ARBA00023242"/>
    </source>
</evidence>
<comment type="subunit">
    <text evidence="10">The nucleosome is a histone octamer containing two molecules each of H2A, H2B, H3 and H4 assembled in one H3-H4 heterotetramer and two H2A-H2B heterodimers. The octamer wraps approximately 147 bp of DNA.</text>
</comment>
<evidence type="ECO:0000256" key="1">
    <source>
        <dbReference type="ARBA" id="ARBA00002001"/>
    </source>
</evidence>
<evidence type="ECO:0000313" key="14">
    <source>
        <dbReference type="EMBL" id="ESL05390.1"/>
    </source>
</evidence>
<dbReference type="PROSITE" id="PS00357">
    <property type="entry name" value="HISTONE_H2B"/>
    <property type="match status" value="1"/>
</dbReference>
<evidence type="ECO:0000256" key="10">
    <source>
        <dbReference type="RuleBase" id="RU000451"/>
    </source>
</evidence>
<dbReference type="Gene3D" id="1.10.20.10">
    <property type="entry name" value="Histone, subunit A"/>
    <property type="match status" value="1"/>
</dbReference>
<feature type="compositionally biased region" description="Basic residues" evidence="11">
    <location>
        <begin position="81"/>
        <end position="95"/>
    </location>
</feature>
<proteinExistence type="inferred from homology"/>
<evidence type="ECO:0000256" key="12">
    <source>
        <dbReference type="SAM" id="Phobius"/>
    </source>
</evidence>
<keyword evidence="8 10" id="KW-0539">Nucleus</keyword>
<reference evidence="14 15" key="1">
    <citation type="submission" date="2013-07" db="EMBL/GenBank/DDBJ databases">
        <authorList>
            <person name="Stoco P.H."/>
            <person name="Wagner G."/>
            <person name="Gerber A."/>
            <person name="Zaha A."/>
            <person name="Thompson C."/>
            <person name="Bartholomeu D.C."/>
            <person name="Luckemeyer D.D."/>
            <person name="Bahia D."/>
            <person name="Loreto E."/>
            <person name="Prestes E.B."/>
            <person name="Lima F.M."/>
            <person name="Rodrigues-Luiz G."/>
            <person name="Vallejo G.A."/>
            <person name="Filho J.F."/>
            <person name="Monteiro K.M."/>
            <person name="Tyler K.M."/>
            <person name="de Almeida L.G."/>
            <person name="Ortiz M.F."/>
            <person name="Siervo M.A."/>
            <person name="de Moraes M.H."/>
            <person name="Cunha O.L."/>
            <person name="Mendonca-Neto R."/>
            <person name="Silva R."/>
            <person name="Teixeira S.M."/>
            <person name="Murta S.M."/>
            <person name="Sincero T.C."/>
            <person name="Mendes T.A."/>
            <person name="Urmenyi T.P."/>
            <person name="Silva V.G."/>
            <person name="da Rocha W.D."/>
            <person name="Andersson B."/>
            <person name="Romanha A.J."/>
            <person name="Steindel M."/>
            <person name="de Vasconcelos A.T."/>
            <person name="Grisard E.C."/>
        </authorList>
    </citation>
    <scope>NUCLEOTIDE SEQUENCE [LARGE SCALE GENOMIC DNA]</scope>
    <source>
        <strain evidence="14 15">SC58</strain>
    </source>
</reference>
<organism evidence="14 15">
    <name type="scientific">Trypanosoma rangeli SC58</name>
    <dbReference type="NCBI Taxonomy" id="429131"/>
    <lineage>
        <taxon>Eukaryota</taxon>
        <taxon>Discoba</taxon>
        <taxon>Euglenozoa</taxon>
        <taxon>Kinetoplastea</taxon>
        <taxon>Metakinetoplastina</taxon>
        <taxon>Trypanosomatida</taxon>
        <taxon>Trypanosomatidae</taxon>
        <taxon>Trypanosoma</taxon>
        <taxon>Herpetosoma</taxon>
    </lineage>
</organism>
<dbReference type="SUPFAM" id="SSF47113">
    <property type="entry name" value="Histone-fold"/>
    <property type="match status" value="1"/>
</dbReference>
<keyword evidence="6 10" id="KW-0158">Chromosome</keyword>
<dbReference type="AlphaFoldDB" id="A0A061ITR3"/>
<protein>
    <recommendedName>
        <fullName evidence="5 10">Histone H2B</fullName>
    </recommendedName>
</protein>
<feature type="domain" description="Core Histone H2A/H2B/H3" evidence="13">
    <location>
        <begin position="83"/>
        <end position="162"/>
    </location>
</feature>
<accession>A0A061ITR3</accession>
<dbReference type="InterPro" id="IPR007125">
    <property type="entry name" value="H2A/H2B/H3"/>
</dbReference>
<dbReference type="OrthoDB" id="247033at2759"/>
<sequence>MGCGWCACAPCPRSRSAAADDIFAVFPVGASHCHVFLRVFVLLFCFCFVFGCIRRAFQRHKQLNSTHPKASQVMATPKSSSARRSKGAKRSHRKPKRTWNVYVNRSLKSINDQMSMTSRTMKIVNSFVNDLFERIASEAATVVRANKKRTLGARELQTAVRLVLPADLAKHAMAEGTKAVSHASS</sequence>
<gene>
    <name evidence="14" type="ORF">TRSC58_06963</name>
</gene>
<evidence type="ECO:0000256" key="11">
    <source>
        <dbReference type="SAM" id="MobiDB-lite"/>
    </source>
</evidence>
<dbReference type="GO" id="GO:0003677">
    <property type="term" value="F:DNA binding"/>
    <property type="evidence" value="ECO:0007669"/>
    <property type="project" value="UniProtKB-KW"/>
</dbReference>
<keyword evidence="12" id="KW-1133">Transmembrane helix</keyword>
<dbReference type="Pfam" id="PF00125">
    <property type="entry name" value="Histone"/>
    <property type="match status" value="1"/>
</dbReference>
<name>A0A061ITR3_TRYRA</name>
<dbReference type="SMART" id="SM00427">
    <property type="entry name" value="H2B"/>
    <property type="match status" value="1"/>
</dbReference>
<dbReference type="VEuPathDB" id="TriTrypDB:TRSC58_06963"/>
<evidence type="ECO:0000313" key="15">
    <source>
        <dbReference type="Proteomes" id="UP000031737"/>
    </source>
</evidence>
<evidence type="ECO:0000256" key="6">
    <source>
        <dbReference type="ARBA" id="ARBA00022454"/>
    </source>
</evidence>
<dbReference type="EMBL" id="AUPL01006963">
    <property type="protein sequence ID" value="ESL05390.1"/>
    <property type="molecule type" value="Genomic_DNA"/>
</dbReference>
<keyword evidence="12" id="KW-0472">Membrane</keyword>
<keyword evidence="12" id="KW-0812">Transmembrane</keyword>
<evidence type="ECO:0000256" key="9">
    <source>
        <dbReference type="ARBA" id="ARBA00023269"/>
    </source>
</evidence>
<dbReference type="GO" id="GO:0005634">
    <property type="term" value="C:nucleus"/>
    <property type="evidence" value="ECO:0007669"/>
    <property type="project" value="UniProtKB-SubCell"/>
</dbReference>
<keyword evidence="15" id="KW-1185">Reference proteome</keyword>
<dbReference type="GO" id="GO:0046982">
    <property type="term" value="F:protein heterodimerization activity"/>
    <property type="evidence" value="ECO:0007669"/>
    <property type="project" value="InterPro"/>
</dbReference>
<evidence type="ECO:0000256" key="7">
    <source>
        <dbReference type="ARBA" id="ARBA00023125"/>
    </source>
</evidence>
<comment type="subcellular location">
    <subcellularLocation>
        <location evidence="3">Chromosome</location>
    </subcellularLocation>
    <subcellularLocation>
        <location evidence="2 10">Nucleus</location>
    </subcellularLocation>
</comment>
<dbReference type="InterPro" id="IPR009072">
    <property type="entry name" value="Histone-fold"/>
</dbReference>
<evidence type="ECO:0000256" key="5">
    <source>
        <dbReference type="ARBA" id="ARBA00017644"/>
    </source>
</evidence>
<dbReference type="CDD" id="cd22910">
    <property type="entry name" value="HFD_H2B"/>
    <property type="match status" value="1"/>
</dbReference>
<evidence type="ECO:0000256" key="4">
    <source>
        <dbReference type="ARBA" id="ARBA00006846"/>
    </source>
</evidence>
<keyword evidence="9 10" id="KW-0544">Nucleosome core</keyword>
<evidence type="ECO:0000256" key="3">
    <source>
        <dbReference type="ARBA" id="ARBA00004286"/>
    </source>
</evidence>
<feature type="transmembrane region" description="Helical" evidence="12">
    <location>
        <begin position="35"/>
        <end position="53"/>
    </location>
</feature>
<comment type="similarity">
    <text evidence="4 10">Belongs to the histone H2B family.</text>
</comment>
<evidence type="ECO:0000256" key="2">
    <source>
        <dbReference type="ARBA" id="ARBA00004123"/>
    </source>
</evidence>
<dbReference type="GO" id="GO:0000786">
    <property type="term" value="C:nucleosome"/>
    <property type="evidence" value="ECO:0007669"/>
    <property type="project" value="UniProtKB-KW"/>
</dbReference>
<dbReference type="PRINTS" id="PR00621">
    <property type="entry name" value="HISTONEH2B"/>
</dbReference>
<dbReference type="Proteomes" id="UP000031737">
    <property type="component" value="Unassembled WGS sequence"/>
</dbReference>
<keyword evidence="7 10" id="KW-0238">DNA-binding</keyword>
<dbReference type="InterPro" id="IPR000558">
    <property type="entry name" value="Histone_H2B"/>
</dbReference>
<feature type="region of interest" description="Disordered" evidence="11">
    <location>
        <begin position="67"/>
        <end position="95"/>
    </location>
</feature>
<comment type="caution">
    <text evidence="14">The sequence shown here is derived from an EMBL/GenBank/DDBJ whole genome shotgun (WGS) entry which is preliminary data.</text>
</comment>
<dbReference type="GO" id="GO:0030527">
    <property type="term" value="F:structural constituent of chromatin"/>
    <property type="evidence" value="ECO:0007669"/>
    <property type="project" value="InterPro"/>
</dbReference>
<evidence type="ECO:0000259" key="13">
    <source>
        <dbReference type="Pfam" id="PF00125"/>
    </source>
</evidence>
<dbReference type="FunFam" id="1.10.20.10:FF:000043">
    <property type="entry name" value="Histone H2B"/>
    <property type="match status" value="1"/>
</dbReference>
<dbReference type="InterPro" id="IPR055333">
    <property type="entry name" value="HISTONE_H2B_site"/>
</dbReference>